<dbReference type="InterPro" id="IPR036631">
    <property type="entry name" value="MGMT_N_sf"/>
</dbReference>
<evidence type="ECO:0000256" key="2">
    <source>
        <dbReference type="ARBA" id="ARBA00001947"/>
    </source>
</evidence>
<organism evidence="18 19">
    <name type="scientific">Saccharopolyspora erythraea</name>
    <name type="common">Streptomyces erythraeus</name>
    <dbReference type="NCBI Taxonomy" id="1836"/>
    <lineage>
        <taxon>Bacteria</taxon>
        <taxon>Bacillati</taxon>
        <taxon>Actinomycetota</taxon>
        <taxon>Actinomycetes</taxon>
        <taxon>Pseudonocardiales</taxon>
        <taxon>Pseudonocardiaceae</taxon>
        <taxon>Saccharopolyspora</taxon>
    </lineage>
</organism>
<dbReference type="Gene3D" id="3.30.160.70">
    <property type="entry name" value="Methylated DNA-protein cysteine methyltransferase domain"/>
    <property type="match status" value="1"/>
</dbReference>
<keyword evidence="13" id="KW-0238">DNA-binding</keyword>
<dbReference type="Pfam" id="PF01035">
    <property type="entry name" value="DNA_binding_1"/>
    <property type="match status" value="1"/>
</dbReference>
<feature type="domain" description="Methylated-DNA-[protein]-cysteine S-methyltransferase DNA binding" evidence="16">
    <location>
        <begin position="94"/>
        <end position="170"/>
    </location>
</feature>
<evidence type="ECO:0000256" key="3">
    <source>
        <dbReference type="ARBA" id="ARBA00003317"/>
    </source>
</evidence>
<feature type="domain" description="Methylguanine DNA methyltransferase ribonuclease-like" evidence="17">
    <location>
        <begin position="15"/>
        <end position="84"/>
    </location>
</feature>
<dbReference type="CDD" id="cd06445">
    <property type="entry name" value="ATase"/>
    <property type="match status" value="1"/>
</dbReference>
<keyword evidence="19" id="KW-1185">Reference proteome</keyword>
<evidence type="ECO:0000256" key="13">
    <source>
        <dbReference type="ARBA" id="ARBA00023125"/>
    </source>
</evidence>
<dbReference type="PROSITE" id="PS00374">
    <property type="entry name" value="MGMT"/>
    <property type="match status" value="1"/>
</dbReference>
<gene>
    <name evidence="18" type="ORF">GCM10009533_20100</name>
</gene>
<proteinExistence type="inferred from homology"/>
<keyword evidence="12" id="KW-0862">Zinc</keyword>
<evidence type="ECO:0000256" key="8">
    <source>
        <dbReference type="ARBA" id="ARBA00022603"/>
    </source>
</evidence>
<comment type="catalytic activity">
    <reaction evidence="1">
        <text>a 4-O-methyl-thymidine in DNA + L-cysteinyl-[protein] = a thymidine in DNA + S-methyl-L-cysteinyl-[protein]</text>
        <dbReference type="Rhea" id="RHEA:53428"/>
        <dbReference type="Rhea" id="RHEA-COMP:10131"/>
        <dbReference type="Rhea" id="RHEA-COMP:10132"/>
        <dbReference type="Rhea" id="RHEA-COMP:13555"/>
        <dbReference type="Rhea" id="RHEA-COMP:13556"/>
        <dbReference type="ChEBI" id="CHEBI:29950"/>
        <dbReference type="ChEBI" id="CHEBI:82612"/>
        <dbReference type="ChEBI" id="CHEBI:137386"/>
        <dbReference type="ChEBI" id="CHEBI:137387"/>
        <dbReference type="EC" id="2.1.1.63"/>
    </reaction>
</comment>
<evidence type="ECO:0000256" key="12">
    <source>
        <dbReference type="ARBA" id="ARBA00022833"/>
    </source>
</evidence>
<dbReference type="SUPFAM" id="SSF53155">
    <property type="entry name" value="Methylated DNA-protein cysteine methyltransferase domain"/>
    <property type="match status" value="1"/>
</dbReference>
<dbReference type="EC" id="2.1.1.63" evidence="5"/>
<evidence type="ECO:0000256" key="5">
    <source>
        <dbReference type="ARBA" id="ARBA00011918"/>
    </source>
</evidence>
<comment type="catalytic activity">
    <reaction evidence="15">
        <text>a 6-O-methyl-2'-deoxyguanosine in DNA + L-cysteinyl-[protein] = S-methyl-L-cysteinyl-[protein] + a 2'-deoxyguanosine in DNA</text>
        <dbReference type="Rhea" id="RHEA:24000"/>
        <dbReference type="Rhea" id="RHEA-COMP:10131"/>
        <dbReference type="Rhea" id="RHEA-COMP:10132"/>
        <dbReference type="Rhea" id="RHEA-COMP:11367"/>
        <dbReference type="Rhea" id="RHEA-COMP:11368"/>
        <dbReference type="ChEBI" id="CHEBI:29950"/>
        <dbReference type="ChEBI" id="CHEBI:82612"/>
        <dbReference type="ChEBI" id="CHEBI:85445"/>
        <dbReference type="ChEBI" id="CHEBI:85448"/>
        <dbReference type="EC" id="2.1.1.63"/>
    </reaction>
</comment>
<accession>A0ABP3MID7</accession>
<dbReference type="InterPro" id="IPR014048">
    <property type="entry name" value="MethylDNA_cys_MeTrfase_DNA-bd"/>
</dbReference>
<comment type="cofactor">
    <cofactor evidence="2">
        <name>Zn(2+)</name>
        <dbReference type="ChEBI" id="CHEBI:29105"/>
    </cofactor>
</comment>
<protein>
    <recommendedName>
        <fullName evidence="6">Methylated-DNA--protein-cysteine methyltransferase</fullName>
        <ecNumber evidence="5">2.1.1.63</ecNumber>
    </recommendedName>
</protein>
<comment type="function">
    <text evidence="3">Involved in the cellular defense against the biological effects of O6-methylguanine (O6-MeG) and O4-methylthymine (O4-MeT) in DNA. Repairs the methylated nucleobase in DNA by stoichiometrically transferring the methyl group to a cysteine residue in the enzyme. This is a suicide reaction: the enzyme is irreversibly inactivated.</text>
</comment>
<dbReference type="SUPFAM" id="SSF46767">
    <property type="entry name" value="Methylated DNA-protein cysteine methyltransferase, C-terminal domain"/>
    <property type="match status" value="1"/>
</dbReference>
<reference evidence="19" key="1">
    <citation type="journal article" date="2019" name="Int. J. Syst. Evol. Microbiol.">
        <title>The Global Catalogue of Microorganisms (GCM) 10K type strain sequencing project: providing services to taxonomists for standard genome sequencing and annotation.</title>
        <authorList>
            <consortium name="The Broad Institute Genomics Platform"/>
            <consortium name="The Broad Institute Genome Sequencing Center for Infectious Disease"/>
            <person name="Wu L."/>
            <person name="Ma J."/>
        </authorList>
    </citation>
    <scope>NUCLEOTIDE SEQUENCE [LARGE SCALE GENOMIC DNA]</scope>
    <source>
        <strain evidence="19">JCM 10303</strain>
    </source>
</reference>
<keyword evidence="11" id="KW-0227">DNA damage</keyword>
<evidence type="ECO:0000256" key="15">
    <source>
        <dbReference type="ARBA" id="ARBA00049348"/>
    </source>
</evidence>
<evidence type="ECO:0000313" key="19">
    <source>
        <dbReference type="Proteomes" id="UP001500729"/>
    </source>
</evidence>
<dbReference type="Proteomes" id="UP001500729">
    <property type="component" value="Unassembled WGS sequence"/>
</dbReference>
<dbReference type="InterPro" id="IPR001497">
    <property type="entry name" value="MethylDNA_cys_MeTrfase_AS"/>
</dbReference>
<evidence type="ECO:0000256" key="11">
    <source>
        <dbReference type="ARBA" id="ARBA00022763"/>
    </source>
</evidence>
<evidence type="ECO:0000259" key="17">
    <source>
        <dbReference type="Pfam" id="PF02870"/>
    </source>
</evidence>
<dbReference type="InterPro" id="IPR008332">
    <property type="entry name" value="MethylG_MeTrfase_N"/>
</dbReference>
<evidence type="ECO:0000256" key="4">
    <source>
        <dbReference type="ARBA" id="ARBA00008711"/>
    </source>
</evidence>
<dbReference type="PANTHER" id="PTHR46460:SF1">
    <property type="entry name" value="METHYLATED-DNA--PROTEIN-CYSTEINE METHYLTRANSFERASE"/>
    <property type="match status" value="1"/>
</dbReference>
<evidence type="ECO:0000256" key="7">
    <source>
        <dbReference type="ARBA" id="ARBA00022553"/>
    </source>
</evidence>
<dbReference type="NCBIfam" id="TIGR00589">
    <property type="entry name" value="ogt"/>
    <property type="match status" value="1"/>
</dbReference>
<dbReference type="InterPro" id="IPR036388">
    <property type="entry name" value="WH-like_DNA-bd_sf"/>
</dbReference>
<dbReference type="PANTHER" id="PTHR46460">
    <property type="entry name" value="METHYLATED-DNA--PROTEIN-CYSTEINE METHYLTRANSFERASE"/>
    <property type="match status" value="1"/>
</dbReference>
<dbReference type="Gene3D" id="1.10.10.10">
    <property type="entry name" value="Winged helix-like DNA-binding domain superfamily/Winged helix DNA-binding domain"/>
    <property type="match status" value="1"/>
</dbReference>
<dbReference type="InterPro" id="IPR036217">
    <property type="entry name" value="MethylDNA_cys_MeTrfase_DNAb"/>
</dbReference>
<evidence type="ECO:0000313" key="18">
    <source>
        <dbReference type="EMBL" id="GAA0520990.1"/>
    </source>
</evidence>
<evidence type="ECO:0000259" key="16">
    <source>
        <dbReference type="Pfam" id="PF01035"/>
    </source>
</evidence>
<comment type="similarity">
    <text evidence="4">Belongs to the MGMT family.</text>
</comment>
<comment type="caution">
    <text evidence="18">The sequence shown here is derived from an EMBL/GenBank/DDBJ whole genome shotgun (WGS) entry which is preliminary data.</text>
</comment>
<sequence length="183" mass="19347">MGTANLRRMRTELSWTVVRGPVGEVTAVAGEAGLVQVCFGGPDQVLPHYGEAEPAEAGEPALRAGAQLEEYFAGRRRAFDLPVDWSNIEGLRLQVLRTLHEQVPFGRTLSYRELAGLAGRPEAARAVGTIMGSNPVPIVVPCHRVVASGGGLGGFGPGLEAKRRLLVLEGALDATLLELGMLA</sequence>
<keyword evidence="10" id="KW-0479">Metal-binding</keyword>
<keyword evidence="8" id="KW-0489">Methyltransferase</keyword>
<evidence type="ECO:0000256" key="6">
    <source>
        <dbReference type="ARBA" id="ARBA00015377"/>
    </source>
</evidence>
<evidence type="ECO:0000256" key="10">
    <source>
        <dbReference type="ARBA" id="ARBA00022723"/>
    </source>
</evidence>
<evidence type="ECO:0000256" key="14">
    <source>
        <dbReference type="ARBA" id="ARBA00023204"/>
    </source>
</evidence>
<evidence type="ECO:0000256" key="1">
    <source>
        <dbReference type="ARBA" id="ARBA00001286"/>
    </source>
</evidence>
<keyword evidence="14" id="KW-0234">DNA repair</keyword>
<keyword evidence="7" id="KW-0597">Phosphoprotein</keyword>
<keyword evidence="9" id="KW-0808">Transferase</keyword>
<dbReference type="Pfam" id="PF02870">
    <property type="entry name" value="Methyltransf_1N"/>
    <property type="match status" value="1"/>
</dbReference>
<dbReference type="EMBL" id="BAAAGS010000010">
    <property type="protein sequence ID" value="GAA0520990.1"/>
    <property type="molecule type" value="Genomic_DNA"/>
</dbReference>
<evidence type="ECO:0000256" key="9">
    <source>
        <dbReference type="ARBA" id="ARBA00022679"/>
    </source>
</evidence>
<name>A0ABP3MID7_SACER</name>